<dbReference type="PANTHER" id="PTHR46111:SF1">
    <property type="entry name" value="RIBOSOMAL RNA SMALL SUBUNIT METHYLTRANSFERASE I"/>
    <property type="match status" value="1"/>
</dbReference>
<dbReference type="GO" id="GO:0032259">
    <property type="term" value="P:methylation"/>
    <property type="evidence" value="ECO:0007669"/>
    <property type="project" value="UniProtKB-KW"/>
</dbReference>
<dbReference type="HAMAP" id="MF_01877">
    <property type="entry name" value="16SrRNA_methyltr_I"/>
    <property type="match status" value="1"/>
</dbReference>
<dbReference type="EMBL" id="GGEC01020598">
    <property type="protein sequence ID" value="MBX01082.1"/>
    <property type="molecule type" value="Transcribed_RNA"/>
</dbReference>
<dbReference type="CDD" id="cd11648">
    <property type="entry name" value="RsmI"/>
    <property type="match status" value="1"/>
</dbReference>
<reference evidence="7" key="1">
    <citation type="submission" date="2018-02" db="EMBL/GenBank/DDBJ databases">
        <title>Rhizophora mucronata_Transcriptome.</title>
        <authorList>
            <person name="Meera S.P."/>
            <person name="Sreeshan A."/>
            <person name="Augustine A."/>
        </authorList>
    </citation>
    <scope>NUCLEOTIDE SEQUENCE</scope>
    <source>
        <tissue evidence="7">Leaf</tissue>
    </source>
</reference>
<dbReference type="AlphaFoldDB" id="A0A2P2K5U1"/>
<evidence type="ECO:0000256" key="5">
    <source>
        <dbReference type="ARBA" id="ARBA00022691"/>
    </source>
</evidence>
<evidence type="ECO:0000313" key="7">
    <source>
        <dbReference type="EMBL" id="MBX01082.1"/>
    </source>
</evidence>
<name>A0A2P2K5U1_RHIMU</name>
<dbReference type="InterPro" id="IPR000878">
    <property type="entry name" value="4pyrrol_Mease"/>
</dbReference>
<dbReference type="GO" id="GO:0008168">
    <property type="term" value="F:methyltransferase activity"/>
    <property type="evidence" value="ECO:0007669"/>
    <property type="project" value="UniProtKB-KW"/>
</dbReference>
<keyword evidence="4" id="KW-0808">Transferase</keyword>
<keyword evidence="3" id="KW-0489">Methyltransferase</keyword>
<evidence type="ECO:0000256" key="3">
    <source>
        <dbReference type="ARBA" id="ARBA00022603"/>
    </source>
</evidence>
<dbReference type="InterPro" id="IPR014776">
    <property type="entry name" value="4pyrrole_Mease_sub2"/>
</dbReference>
<dbReference type="InterPro" id="IPR008189">
    <property type="entry name" value="rRNA_ssu_MeTfrase_I"/>
</dbReference>
<sequence length="349" mass="38414">MATSMTAARPWWSTPPNFLLAQAYLINPKSVSASPRFGDLCFCSNSNGSACPIQEESRKHAHLRPGLYIVGTPIGNLEDITVRALRVLKSANVILSEDTRHSVKLLQHYDITTPLLSYHKFNESQREQLVLKRLKQGEIVALISDAGTPGISDPGADLVKLCVVENIPVIPIPGPSAVVSALSASGLNTDEFTFVGFLPKHAGSRKERLTSSANEGRTQIFFVPPHKLSQFLEEASSLFGDSRQCVMARELTKLHEEFWRGTLAEARGKFSSNRPKGEITLLIEGKEDVVETPSECQLELELRDLISCGHSLSSAVKLVAEGTSMRRKTIYELALRKFGKQLETETNSN</sequence>
<keyword evidence="2" id="KW-0698">rRNA processing</keyword>
<dbReference type="Pfam" id="PF00590">
    <property type="entry name" value="TP_methylase"/>
    <property type="match status" value="1"/>
</dbReference>
<dbReference type="Gene3D" id="3.40.1010.10">
    <property type="entry name" value="Cobalt-precorrin-4 Transmethylase, Domain 1"/>
    <property type="match status" value="1"/>
</dbReference>
<protein>
    <submittedName>
        <fullName evidence="7">Uncharacterized protein MANES_05G154300</fullName>
    </submittedName>
</protein>
<dbReference type="InterPro" id="IPR014777">
    <property type="entry name" value="4pyrrole_Mease_sub1"/>
</dbReference>
<accession>A0A2P2K5U1</accession>
<organism evidence="7">
    <name type="scientific">Rhizophora mucronata</name>
    <name type="common">Asiatic mangrove</name>
    <dbReference type="NCBI Taxonomy" id="61149"/>
    <lineage>
        <taxon>Eukaryota</taxon>
        <taxon>Viridiplantae</taxon>
        <taxon>Streptophyta</taxon>
        <taxon>Embryophyta</taxon>
        <taxon>Tracheophyta</taxon>
        <taxon>Spermatophyta</taxon>
        <taxon>Magnoliopsida</taxon>
        <taxon>eudicotyledons</taxon>
        <taxon>Gunneridae</taxon>
        <taxon>Pentapetalae</taxon>
        <taxon>rosids</taxon>
        <taxon>fabids</taxon>
        <taxon>Malpighiales</taxon>
        <taxon>Rhizophoraceae</taxon>
        <taxon>Rhizophora</taxon>
    </lineage>
</organism>
<evidence type="ECO:0000256" key="2">
    <source>
        <dbReference type="ARBA" id="ARBA00022552"/>
    </source>
</evidence>
<keyword evidence="5" id="KW-0949">S-adenosyl-L-methionine</keyword>
<proteinExistence type="inferred from homology"/>
<dbReference type="PROSITE" id="PS01296">
    <property type="entry name" value="RSMI"/>
    <property type="match status" value="1"/>
</dbReference>
<dbReference type="FunFam" id="3.30.950.10:FF:000002">
    <property type="entry name" value="Ribosomal RNA small subunit methyltransferase I"/>
    <property type="match status" value="1"/>
</dbReference>
<evidence type="ECO:0000259" key="6">
    <source>
        <dbReference type="Pfam" id="PF00590"/>
    </source>
</evidence>
<evidence type="ECO:0000256" key="1">
    <source>
        <dbReference type="ARBA" id="ARBA00022490"/>
    </source>
</evidence>
<dbReference type="NCBIfam" id="TIGR00096">
    <property type="entry name" value="16S rRNA (cytidine(1402)-2'-O)-methyltransferase"/>
    <property type="match status" value="1"/>
</dbReference>
<dbReference type="InterPro" id="IPR035996">
    <property type="entry name" value="4pyrrol_Methylase_sf"/>
</dbReference>
<dbReference type="FunFam" id="3.40.1010.10:FF:000007">
    <property type="entry name" value="Ribosomal RNA small subunit methyltransferase I"/>
    <property type="match status" value="1"/>
</dbReference>
<evidence type="ECO:0000256" key="4">
    <source>
        <dbReference type="ARBA" id="ARBA00022679"/>
    </source>
</evidence>
<feature type="domain" description="Tetrapyrrole methylase" evidence="6">
    <location>
        <begin position="67"/>
        <end position="266"/>
    </location>
</feature>
<dbReference type="PIRSF" id="PIRSF005917">
    <property type="entry name" value="MTase_YraL"/>
    <property type="match status" value="1"/>
</dbReference>
<dbReference type="SUPFAM" id="SSF53790">
    <property type="entry name" value="Tetrapyrrole methylase"/>
    <property type="match status" value="1"/>
</dbReference>
<dbReference type="GO" id="GO:0006364">
    <property type="term" value="P:rRNA processing"/>
    <property type="evidence" value="ECO:0007669"/>
    <property type="project" value="UniProtKB-KW"/>
</dbReference>
<dbReference type="PANTHER" id="PTHR46111">
    <property type="entry name" value="RIBOSOMAL RNA SMALL SUBUNIT METHYLTRANSFERASE I"/>
    <property type="match status" value="1"/>
</dbReference>
<keyword evidence="1" id="KW-0963">Cytoplasm</keyword>
<dbReference type="Gene3D" id="3.30.950.10">
    <property type="entry name" value="Methyltransferase, Cobalt-precorrin-4 Transmethylase, Domain 2"/>
    <property type="match status" value="1"/>
</dbReference>
<dbReference type="InterPro" id="IPR018063">
    <property type="entry name" value="SAM_MeTrfase_RsmI_CS"/>
</dbReference>